<evidence type="ECO:0008006" key="3">
    <source>
        <dbReference type="Google" id="ProtNLM"/>
    </source>
</evidence>
<organism evidence="2">
    <name type="scientific">Fagus sylvatica</name>
    <name type="common">Beechnut</name>
    <dbReference type="NCBI Taxonomy" id="28930"/>
    <lineage>
        <taxon>Eukaryota</taxon>
        <taxon>Viridiplantae</taxon>
        <taxon>Streptophyta</taxon>
        <taxon>Embryophyta</taxon>
        <taxon>Tracheophyta</taxon>
        <taxon>Spermatophyta</taxon>
        <taxon>Magnoliopsida</taxon>
        <taxon>eudicotyledons</taxon>
        <taxon>Gunneridae</taxon>
        <taxon>Pentapetalae</taxon>
        <taxon>rosids</taxon>
        <taxon>fabids</taxon>
        <taxon>Fagales</taxon>
        <taxon>Fagaceae</taxon>
        <taxon>Fagus</taxon>
    </lineage>
</organism>
<name>A0A2N9J6Z8_FAGSY</name>
<gene>
    <name evidence="2" type="ORF">FSB_LOCUS60257</name>
</gene>
<proteinExistence type="predicted"/>
<reference evidence="2" key="1">
    <citation type="submission" date="2018-02" db="EMBL/GenBank/DDBJ databases">
        <authorList>
            <person name="Cohen D.B."/>
            <person name="Kent A.D."/>
        </authorList>
    </citation>
    <scope>NUCLEOTIDE SEQUENCE</scope>
</reference>
<dbReference type="AlphaFoldDB" id="A0A2N9J6Z8"/>
<sequence length="136" mass="14971">MMSMRSTTMHNSSTGLLFFLTLTASKTEKGPATWLLKETIDVALAEVGGALEPIGAENTYREMHDPAFLQSVDEGGAIVPFKVIGKLALLVLDYVEVAALRPVIPEVHYLEGSTVVHIENRVELVRPRSWSWVCGF</sequence>
<keyword evidence="1" id="KW-0732">Signal</keyword>
<feature type="chain" id="PRO_5014899487" description="Lipoxygenase domain-containing protein" evidence="1">
    <location>
        <begin position="28"/>
        <end position="136"/>
    </location>
</feature>
<evidence type="ECO:0000256" key="1">
    <source>
        <dbReference type="SAM" id="SignalP"/>
    </source>
</evidence>
<protein>
    <recommendedName>
        <fullName evidence="3">Lipoxygenase domain-containing protein</fullName>
    </recommendedName>
</protein>
<feature type="signal peptide" evidence="1">
    <location>
        <begin position="1"/>
        <end position="27"/>
    </location>
</feature>
<evidence type="ECO:0000313" key="2">
    <source>
        <dbReference type="EMBL" id="SPD32375.1"/>
    </source>
</evidence>
<accession>A0A2N9J6Z8</accession>
<dbReference type="EMBL" id="OIVN01006402">
    <property type="protein sequence ID" value="SPD32375.1"/>
    <property type="molecule type" value="Genomic_DNA"/>
</dbReference>